<sequence>MLDRWEIFYAAISDNIHEQSKISALATPESQAAGGMPADKSTTDLGDSYGSVEAEKVSGGDPPHDDQAESAIFALDDSIVTSANITQCYDTLTNQLKVAIRELDQAFQLLSIGIQVSHAAATKRQAKRATALTVIATIYLPATLAVGAFGINIKGLGGDVDVKMADYIVHCGVCAICHGTLDCVFERE</sequence>
<gene>
    <name evidence="6" type="ORF">Slin15195_G082920</name>
</gene>
<comment type="subcellular location">
    <subcellularLocation>
        <location evidence="1">Membrane</location>
        <topology evidence="1">Multi-pass membrane protein</topology>
    </subcellularLocation>
</comment>
<accession>A0A9Q9AZP6</accession>
<evidence type="ECO:0000256" key="3">
    <source>
        <dbReference type="ARBA" id="ARBA00022989"/>
    </source>
</evidence>
<evidence type="ECO:0000256" key="1">
    <source>
        <dbReference type="ARBA" id="ARBA00004141"/>
    </source>
</evidence>
<organism evidence="6 7">
    <name type="scientific">Septoria linicola</name>
    <dbReference type="NCBI Taxonomy" id="215465"/>
    <lineage>
        <taxon>Eukaryota</taxon>
        <taxon>Fungi</taxon>
        <taxon>Dikarya</taxon>
        <taxon>Ascomycota</taxon>
        <taxon>Pezizomycotina</taxon>
        <taxon>Dothideomycetes</taxon>
        <taxon>Dothideomycetidae</taxon>
        <taxon>Mycosphaerellales</taxon>
        <taxon>Mycosphaerellaceae</taxon>
        <taxon>Septoria</taxon>
    </lineage>
</organism>
<name>A0A9Q9AZP6_9PEZI</name>
<feature type="region of interest" description="Disordered" evidence="5">
    <location>
        <begin position="28"/>
        <end position="64"/>
    </location>
</feature>
<dbReference type="GO" id="GO:0046873">
    <property type="term" value="F:metal ion transmembrane transporter activity"/>
    <property type="evidence" value="ECO:0007669"/>
    <property type="project" value="InterPro"/>
</dbReference>
<keyword evidence="2" id="KW-0812">Transmembrane</keyword>
<dbReference type="EMBL" id="CP099424">
    <property type="protein sequence ID" value="USW54973.1"/>
    <property type="molecule type" value="Genomic_DNA"/>
</dbReference>
<dbReference type="Gene3D" id="1.20.58.340">
    <property type="entry name" value="Magnesium transport protein CorA, transmembrane region"/>
    <property type="match status" value="1"/>
</dbReference>
<dbReference type="AlphaFoldDB" id="A0A9Q9AZP6"/>
<proteinExistence type="predicted"/>
<evidence type="ECO:0000313" key="6">
    <source>
        <dbReference type="EMBL" id="USW54973.1"/>
    </source>
</evidence>
<reference evidence="6" key="1">
    <citation type="submission" date="2022-06" db="EMBL/GenBank/DDBJ databases">
        <title>Complete genome sequences of two strains of the flax pathogen Septoria linicola.</title>
        <authorList>
            <person name="Lapalu N."/>
            <person name="Simon A."/>
            <person name="Demenou B."/>
            <person name="Paumier D."/>
            <person name="Guillot M.-P."/>
            <person name="Gout L."/>
            <person name="Valade R."/>
        </authorList>
    </citation>
    <scope>NUCLEOTIDE SEQUENCE</scope>
    <source>
        <strain evidence="6">SE15195</strain>
    </source>
</reference>
<dbReference type="Proteomes" id="UP001056384">
    <property type="component" value="Chromosome 7"/>
</dbReference>
<evidence type="ECO:0000256" key="4">
    <source>
        <dbReference type="ARBA" id="ARBA00023136"/>
    </source>
</evidence>
<feature type="compositionally biased region" description="Basic and acidic residues" evidence="5">
    <location>
        <begin position="53"/>
        <end position="64"/>
    </location>
</feature>
<keyword evidence="3" id="KW-1133">Transmembrane helix</keyword>
<dbReference type="InterPro" id="IPR045863">
    <property type="entry name" value="CorA_TM1_TM2"/>
</dbReference>
<evidence type="ECO:0000256" key="2">
    <source>
        <dbReference type="ARBA" id="ARBA00022692"/>
    </source>
</evidence>
<dbReference type="Pfam" id="PF01544">
    <property type="entry name" value="CorA"/>
    <property type="match status" value="1"/>
</dbReference>
<dbReference type="InterPro" id="IPR002523">
    <property type="entry name" value="MgTranspt_CorA/ZnTranspt_ZntB"/>
</dbReference>
<keyword evidence="7" id="KW-1185">Reference proteome</keyword>
<evidence type="ECO:0000313" key="7">
    <source>
        <dbReference type="Proteomes" id="UP001056384"/>
    </source>
</evidence>
<evidence type="ECO:0000256" key="5">
    <source>
        <dbReference type="SAM" id="MobiDB-lite"/>
    </source>
</evidence>
<dbReference type="SUPFAM" id="SSF144083">
    <property type="entry name" value="Magnesium transport protein CorA, transmembrane region"/>
    <property type="match status" value="1"/>
</dbReference>
<keyword evidence="4" id="KW-0472">Membrane</keyword>
<dbReference type="GO" id="GO:0016020">
    <property type="term" value="C:membrane"/>
    <property type="evidence" value="ECO:0007669"/>
    <property type="project" value="UniProtKB-SubCell"/>
</dbReference>
<protein>
    <submittedName>
        <fullName evidence="6">Mg2+ transporter protein, CorA-like/Zinc transport protein ZntB</fullName>
    </submittedName>
</protein>